<dbReference type="InterPro" id="IPR009003">
    <property type="entry name" value="Peptidase_S1_PA"/>
</dbReference>
<reference evidence="1 2" key="1">
    <citation type="submission" date="2021-02" db="EMBL/GenBank/DDBJ databases">
        <authorList>
            <person name="Vanwijnsberghe S."/>
        </authorList>
    </citation>
    <scope>NUCLEOTIDE SEQUENCE [LARGE SCALE GENOMIC DNA]</scope>
    <source>
        <strain evidence="1 2">R-69658</strain>
    </source>
</reference>
<gene>
    <name evidence="1" type="ORF">R69658_07774</name>
</gene>
<dbReference type="Gene3D" id="2.40.10.10">
    <property type="entry name" value="Trypsin-like serine proteases"/>
    <property type="match status" value="2"/>
</dbReference>
<evidence type="ECO:0008006" key="3">
    <source>
        <dbReference type="Google" id="ProtNLM"/>
    </source>
</evidence>
<dbReference type="Proteomes" id="UP000674425">
    <property type="component" value="Unassembled WGS sequence"/>
</dbReference>
<protein>
    <recommendedName>
        <fullName evidence="3">Trypsin-like peptidase domain-containing protein</fullName>
    </recommendedName>
</protein>
<keyword evidence="2" id="KW-1185">Reference proteome</keyword>
<comment type="caution">
    <text evidence="1">The sequence shown here is derived from an EMBL/GenBank/DDBJ whole genome shotgun (WGS) entry which is preliminary data.</text>
</comment>
<sequence>MDLRALFQSYKPALVRITVQTPIGDLSTGTAFHIGDGWLVTAAHVLRGGVLQEVVSEHSSVPLSAQSVIFNKDDRIDLALMKTDLDLSHYLHMTTIHGSPKGFVQTDHIELGGHLDDWLGDELVLSKVLLMGYPPIPFSQQAVLLASEGEVNAVVDKYSGPHPHFIISCPARGGFSGGPVLSEYGFLLGVLVEALVMDGKDAETGYSSAISIEPLLVMLHDNGIYPGKNRQLIEALLDGIDNGFGKPFRLARWTRFIGASTKKFRTLVWQNKRV</sequence>
<dbReference type="RefSeq" id="WP_200622746.1">
    <property type="nucleotide sequence ID" value="NZ_CAJNAU010000186.1"/>
</dbReference>
<dbReference type="InterPro" id="IPR043504">
    <property type="entry name" value="Peptidase_S1_PA_chymotrypsin"/>
</dbReference>
<accession>A0ABN7NCQ3</accession>
<evidence type="ECO:0000313" key="2">
    <source>
        <dbReference type="Proteomes" id="UP000674425"/>
    </source>
</evidence>
<evidence type="ECO:0000313" key="1">
    <source>
        <dbReference type="EMBL" id="CAE6864419.1"/>
    </source>
</evidence>
<dbReference type="EMBL" id="CAJNAU010000186">
    <property type="protein sequence ID" value="CAE6864419.1"/>
    <property type="molecule type" value="Genomic_DNA"/>
</dbReference>
<organism evidence="1 2">
    <name type="scientific">Paraburkholderia aspalathi</name>
    <dbReference type="NCBI Taxonomy" id="1324617"/>
    <lineage>
        <taxon>Bacteria</taxon>
        <taxon>Pseudomonadati</taxon>
        <taxon>Pseudomonadota</taxon>
        <taxon>Betaproteobacteria</taxon>
        <taxon>Burkholderiales</taxon>
        <taxon>Burkholderiaceae</taxon>
        <taxon>Paraburkholderia</taxon>
    </lineage>
</organism>
<proteinExistence type="predicted"/>
<name>A0ABN7NCQ3_9BURK</name>
<dbReference type="Pfam" id="PF13365">
    <property type="entry name" value="Trypsin_2"/>
    <property type="match status" value="1"/>
</dbReference>
<dbReference type="SUPFAM" id="SSF50494">
    <property type="entry name" value="Trypsin-like serine proteases"/>
    <property type="match status" value="1"/>
</dbReference>